<dbReference type="Proteomes" id="UP001150941">
    <property type="component" value="Unassembled WGS sequence"/>
</dbReference>
<gene>
    <name evidence="1" type="ORF">N7468_007079</name>
</gene>
<keyword evidence="2" id="KW-1185">Reference proteome</keyword>
<reference evidence="1" key="1">
    <citation type="submission" date="2022-11" db="EMBL/GenBank/DDBJ databases">
        <authorList>
            <person name="Petersen C."/>
        </authorList>
    </citation>
    <scope>NUCLEOTIDE SEQUENCE</scope>
    <source>
        <strain evidence="1">IBT 19713</strain>
    </source>
</reference>
<comment type="caution">
    <text evidence="1">The sequence shown here is derived from an EMBL/GenBank/DDBJ whole genome shotgun (WGS) entry which is preliminary data.</text>
</comment>
<proteinExistence type="predicted"/>
<evidence type="ECO:0000313" key="1">
    <source>
        <dbReference type="EMBL" id="KAJ5225854.1"/>
    </source>
</evidence>
<dbReference type="EMBL" id="JAPQKS010000005">
    <property type="protein sequence ID" value="KAJ5225854.1"/>
    <property type="molecule type" value="Genomic_DNA"/>
</dbReference>
<evidence type="ECO:0000313" key="2">
    <source>
        <dbReference type="Proteomes" id="UP001150941"/>
    </source>
</evidence>
<name>A0A9W9NTI7_9EURO</name>
<dbReference type="AlphaFoldDB" id="A0A9W9NTI7"/>
<dbReference type="RefSeq" id="XP_058329265.1">
    <property type="nucleotide sequence ID" value="XM_058476375.1"/>
</dbReference>
<organism evidence="1 2">
    <name type="scientific">Penicillium chermesinum</name>
    <dbReference type="NCBI Taxonomy" id="63820"/>
    <lineage>
        <taxon>Eukaryota</taxon>
        <taxon>Fungi</taxon>
        <taxon>Dikarya</taxon>
        <taxon>Ascomycota</taxon>
        <taxon>Pezizomycotina</taxon>
        <taxon>Eurotiomycetes</taxon>
        <taxon>Eurotiomycetidae</taxon>
        <taxon>Eurotiales</taxon>
        <taxon>Aspergillaceae</taxon>
        <taxon>Penicillium</taxon>
    </lineage>
</organism>
<accession>A0A9W9NTI7</accession>
<sequence>MKVNDWRLSLDGKASIMVYLLSLRGDRPLRHRWTQPVPRSFVSPRSTDTRKRVPKVVITPFYSGSSFRESLETLDRGFRGPVCLSCTTYSVHVTQLSLQRCTLHPTLAGCILETASTQCVCAPNRMSKKTGPSGPILWTLARRLDSRRWNDTAIMVPHLICCLCHRVSPSPEALKCCSRASMCTTDQAVDFPMGNTCISFPQPLLYFHFGATRREFSRVPLMALRAGTASGGARHKMSTSLTGHTNLAWLPLPAFLKVDLAPE</sequence>
<protein>
    <submittedName>
        <fullName evidence="1">Uncharacterized protein</fullName>
    </submittedName>
</protein>
<dbReference type="GeneID" id="83203678"/>
<reference evidence="1" key="2">
    <citation type="journal article" date="2023" name="IMA Fungus">
        <title>Comparative genomic study of the Penicillium genus elucidates a diverse pangenome and 15 lateral gene transfer events.</title>
        <authorList>
            <person name="Petersen C."/>
            <person name="Sorensen T."/>
            <person name="Nielsen M.R."/>
            <person name="Sondergaard T.E."/>
            <person name="Sorensen J.L."/>
            <person name="Fitzpatrick D.A."/>
            <person name="Frisvad J.C."/>
            <person name="Nielsen K.L."/>
        </authorList>
    </citation>
    <scope>NUCLEOTIDE SEQUENCE</scope>
    <source>
        <strain evidence="1">IBT 19713</strain>
    </source>
</reference>